<evidence type="ECO:0000313" key="2">
    <source>
        <dbReference type="Proteomes" id="UP000799750"/>
    </source>
</evidence>
<dbReference type="Proteomes" id="UP000799750">
    <property type="component" value="Unassembled WGS sequence"/>
</dbReference>
<keyword evidence="2" id="KW-1185">Reference proteome</keyword>
<sequence length="191" mass="21296">MMSMGYCSVMRRSGQRQSLRIVSRIGVSDNRVSSLRAVGRSRDYGRLCLNLYETSLYVATKVYQCLEICQLAARGRERKIGIALDCTAVKFLAGCVYVRSCGREYHNAITLSSPLIHAIGTFHVALVRPPPLLPSGRSITRPRILGIRQPRFLDPVSPSLSPINFFDPTATSPRTRVRTSATLVAFFRCRS</sequence>
<organism evidence="1 2">
    <name type="scientific">Lophium mytilinum</name>
    <dbReference type="NCBI Taxonomy" id="390894"/>
    <lineage>
        <taxon>Eukaryota</taxon>
        <taxon>Fungi</taxon>
        <taxon>Dikarya</taxon>
        <taxon>Ascomycota</taxon>
        <taxon>Pezizomycotina</taxon>
        <taxon>Dothideomycetes</taxon>
        <taxon>Pleosporomycetidae</taxon>
        <taxon>Mytilinidiales</taxon>
        <taxon>Mytilinidiaceae</taxon>
        <taxon>Lophium</taxon>
    </lineage>
</organism>
<accession>A0A6A6QG80</accession>
<dbReference type="EMBL" id="MU004195">
    <property type="protein sequence ID" value="KAF2491418.1"/>
    <property type="molecule type" value="Genomic_DNA"/>
</dbReference>
<dbReference type="AlphaFoldDB" id="A0A6A6QG80"/>
<gene>
    <name evidence="1" type="ORF">BU16DRAFT_118806</name>
</gene>
<evidence type="ECO:0000313" key="1">
    <source>
        <dbReference type="EMBL" id="KAF2491418.1"/>
    </source>
</evidence>
<proteinExistence type="predicted"/>
<reference evidence="1" key="1">
    <citation type="journal article" date="2020" name="Stud. Mycol.">
        <title>101 Dothideomycetes genomes: a test case for predicting lifestyles and emergence of pathogens.</title>
        <authorList>
            <person name="Haridas S."/>
            <person name="Albert R."/>
            <person name="Binder M."/>
            <person name="Bloem J."/>
            <person name="Labutti K."/>
            <person name="Salamov A."/>
            <person name="Andreopoulos B."/>
            <person name="Baker S."/>
            <person name="Barry K."/>
            <person name="Bills G."/>
            <person name="Bluhm B."/>
            <person name="Cannon C."/>
            <person name="Castanera R."/>
            <person name="Culley D."/>
            <person name="Daum C."/>
            <person name="Ezra D."/>
            <person name="Gonzalez J."/>
            <person name="Henrissat B."/>
            <person name="Kuo A."/>
            <person name="Liang C."/>
            <person name="Lipzen A."/>
            <person name="Lutzoni F."/>
            <person name="Magnuson J."/>
            <person name="Mondo S."/>
            <person name="Nolan M."/>
            <person name="Ohm R."/>
            <person name="Pangilinan J."/>
            <person name="Park H.-J."/>
            <person name="Ramirez L."/>
            <person name="Alfaro M."/>
            <person name="Sun H."/>
            <person name="Tritt A."/>
            <person name="Yoshinaga Y."/>
            <person name="Zwiers L.-H."/>
            <person name="Turgeon B."/>
            <person name="Goodwin S."/>
            <person name="Spatafora J."/>
            <person name="Crous P."/>
            <person name="Grigoriev I."/>
        </authorList>
    </citation>
    <scope>NUCLEOTIDE SEQUENCE</scope>
    <source>
        <strain evidence="1">CBS 269.34</strain>
    </source>
</reference>
<protein>
    <submittedName>
        <fullName evidence="1">Uncharacterized protein</fullName>
    </submittedName>
</protein>
<name>A0A6A6QG80_9PEZI</name>